<dbReference type="GO" id="GO:0017038">
    <property type="term" value="P:protein import"/>
    <property type="evidence" value="ECO:0007669"/>
    <property type="project" value="TreeGrafter"/>
</dbReference>
<evidence type="ECO:0000256" key="9">
    <source>
        <dbReference type="SAM" id="Phobius"/>
    </source>
</evidence>
<evidence type="ECO:0000259" key="10">
    <source>
        <dbReference type="Pfam" id="PF01618"/>
    </source>
</evidence>
<dbReference type="GO" id="GO:0005886">
    <property type="term" value="C:plasma membrane"/>
    <property type="evidence" value="ECO:0007669"/>
    <property type="project" value="UniProtKB-SubCell"/>
</dbReference>
<accession>A0A644V3X2</accession>
<protein>
    <recommendedName>
        <fullName evidence="10">MotA/TolQ/ExbB proton channel domain-containing protein</fullName>
    </recommendedName>
</protein>
<dbReference type="InterPro" id="IPR002898">
    <property type="entry name" value="MotA_ExbB_proton_chnl"/>
</dbReference>
<comment type="similarity">
    <text evidence="2">Belongs to the ExbB/TolQ family.</text>
</comment>
<dbReference type="PANTHER" id="PTHR30625">
    <property type="entry name" value="PROTEIN TOLQ"/>
    <property type="match status" value="1"/>
</dbReference>
<evidence type="ECO:0000313" key="11">
    <source>
        <dbReference type="EMBL" id="MPL86046.1"/>
    </source>
</evidence>
<feature type="transmembrane region" description="Helical" evidence="9">
    <location>
        <begin position="154"/>
        <end position="175"/>
    </location>
</feature>
<sequence length="198" mass="22131">MENLMSLFQKGGIIMYPLVFCSFCAIAITVERILFFREKNTSEEETNMLNQCLIKGDIQAALDLTDKPKGDVEEVTNYYLNLHQDKIGKIQALETKVSILMLAYEKKLNFLSMIVTLAPLLGLLGTIFGMISSFNVFSLRGSQPFAITSGIGEALIATAFGLIVAIITLVLHHYLKYRITTLNRKLELCCLNLLTVNN</sequence>
<evidence type="ECO:0000256" key="7">
    <source>
        <dbReference type="ARBA" id="ARBA00022989"/>
    </source>
</evidence>
<reference evidence="11" key="1">
    <citation type="submission" date="2019-08" db="EMBL/GenBank/DDBJ databases">
        <authorList>
            <person name="Kucharzyk K."/>
            <person name="Murdoch R.W."/>
            <person name="Higgins S."/>
            <person name="Loffler F."/>
        </authorList>
    </citation>
    <scope>NUCLEOTIDE SEQUENCE</scope>
</reference>
<keyword evidence="8 9" id="KW-0472">Membrane</keyword>
<evidence type="ECO:0000256" key="2">
    <source>
        <dbReference type="ARBA" id="ARBA00010442"/>
    </source>
</evidence>
<comment type="caution">
    <text evidence="11">The sequence shown here is derived from an EMBL/GenBank/DDBJ whole genome shotgun (WGS) entry which is preliminary data.</text>
</comment>
<evidence type="ECO:0000256" key="3">
    <source>
        <dbReference type="ARBA" id="ARBA00022448"/>
    </source>
</evidence>
<dbReference type="AlphaFoldDB" id="A0A644V3X2"/>
<keyword evidence="3" id="KW-0813">Transport</keyword>
<dbReference type="InterPro" id="IPR050790">
    <property type="entry name" value="ExbB/TolQ_transport"/>
</dbReference>
<keyword evidence="7 9" id="KW-1133">Transmembrane helix</keyword>
<keyword evidence="4" id="KW-1003">Cell membrane</keyword>
<comment type="subcellular location">
    <subcellularLocation>
        <location evidence="1">Cell membrane</location>
        <topology evidence="1">Multi-pass membrane protein</topology>
    </subcellularLocation>
</comment>
<evidence type="ECO:0000256" key="4">
    <source>
        <dbReference type="ARBA" id="ARBA00022475"/>
    </source>
</evidence>
<evidence type="ECO:0000256" key="8">
    <source>
        <dbReference type="ARBA" id="ARBA00023136"/>
    </source>
</evidence>
<gene>
    <name evidence="11" type="ORF">SDC9_32022</name>
</gene>
<keyword evidence="6" id="KW-0653">Protein transport</keyword>
<proteinExistence type="inferred from homology"/>
<evidence type="ECO:0000256" key="1">
    <source>
        <dbReference type="ARBA" id="ARBA00004651"/>
    </source>
</evidence>
<dbReference type="PANTHER" id="PTHR30625:SF15">
    <property type="entry name" value="BIOPOLYMER TRANSPORT PROTEIN EXBB"/>
    <property type="match status" value="1"/>
</dbReference>
<evidence type="ECO:0000256" key="6">
    <source>
        <dbReference type="ARBA" id="ARBA00022927"/>
    </source>
</evidence>
<feature type="transmembrane region" description="Helical" evidence="9">
    <location>
        <begin position="12"/>
        <end position="30"/>
    </location>
</feature>
<keyword evidence="5 9" id="KW-0812">Transmembrane</keyword>
<organism evidence="11">
    <name type="scientific">bioreactor metagenome</name>
    <dbReference type="NCBI Taxonomy" id="1076179"/>
    <lineage>
        <taxon>unclassified sequences</taxon>
        <taxon>metagenomes</taxon>
        <taxon>ecological metagenomes</taxon>
    </lineage>
</organism>
<dbReference type="EMBL" id="VSSQ01000215">
    <property type="protein sequence ID" value="MPL86046.1"/>
    <property type="molecule type" value="Genomic_DNA"/>
</dbReference>
<feature type="domain" description="MotA/TolQ/ExbB proton channel" evidence="10">
    <location>
        <begin position="91"/>
        <end position="187"/>
    </location>
</feature>
<evidence type="ECO:0000256" key="5">
    <source>
        <dbReference type="ARBA" id="ARBA00022692"/>
    </source>
</evidence>
<feature type="transmembrane region" description="Helical" evidence="9">
    <location>
        <begin position="110"/>
        <end position="134"/>
    </location>
</feature>
<name>A0A644V3X2_9ZZZZ</name>
<dbReference type="Pfam" id="PF01618">
    <property type="entry name" value="MotA_ExbB"/>
    <property type="match status" value="1"/>
</dbReference>